<comment type="caution">
    <text evidence="1">The sequence shown here is derived from an EMBL/GenBank/DDBJ whole genome shotgun (WGS) entry which is preliminary data.</text>
</comment>
<dbReference type="eggNOG" id="COG0702">
    <property type="taxonomic scope" value="Bacteria"/>
</dbReference>
<dbReference type="Pfam" id="PF08732">
    <property type="entry name" value="HIM1"/>
    <property type="match status" value="1"/>
</dbReference>
<organism evidence="1 2">
    <name type="scientific">Vibrio navarrensis</name>
    <dbReference type="NCBI Taxonomy" id="29495"/>
    <lineage>
        <taxon>Bacteria</taxon>
        <taxon>Pseudomonadati</taxon>
        <taxon>Pseudomonadota</taxon>
        <taxon>Gammaproteobacteria</taxon>
        <taxon>Vibrionales</taxon>
        <taxon>Vibrionaceae</taxon>
        <taxon>Vibrio</taxon>
    </lineage>
</organism>
<dbReference type="InterPro" id="IPR014843">
    <property type="entry name" value="Him1/Fmp52"/>
</dbReference>
<dbReference type="GeneID" id="43683009"/>
<dbReference type="RefSeq" id="WP_039426163.1">
    <property type="nucleotide sequence ID" value="NZ_CP061845.1"/>
</dbReference>
<dbReference type="EMBL" id="JMCG01000001">
    <property type="protein sequence ID" value="KGK11127.1"/>
    <property type="molecule type" value="Genomic_DNA"/>
</dbReference>
<dbReference type="Proteomes" id="UP000029994">
    <property type="component" value="Unassembled WGS sequence"/>
</dbReference>
<dbReference type="PANTHER" id="PTHR14097">
    <property type="entry name" value="OXIDOREDUCTASE HTATIP2"/>
    <property type="match status" value="1"/>
</dbReference>
<keyword evidence="2" id="KW-1185">Reference proteome</keyword>
<protein>
    <submittedName>
        <fullName evidence="1">Nucleoside-diphosphate sugar epimerase</fullName>
    </submittedName>
</protein>
<reference evidence="1 2" key="1">
    <citation type="submission" date="2014-04" db="EMBL/GenBank/DDBJ databases">
        <title>Genome sequencing of Vibrio navarrensis strains.</title>
        <authorList>
            <person name="Gladney L.M."/>
            <person name="Katz L.S."/>
            <person name="Marino-Ramirez L."/>
            <person name="Jordan I.K."/>
        </authorList>
    </citation>
    <scope>NUCLEOTIDE SEQUENCE [LARGE SCALE GENOMIC DNA]</scope>
    <source>
        <strain evidence="1 2">ATCC 51183</strain>
    </source>
</reference>
<proteinExistence type="predicted"/>
<dbReference type="InterPro" id="IPR036291">
    <property type="entry name" value="NAD(P)-bd_dom_sf"/>
</dbReference>
<dbReference type="AlphaFoldDB" id="A0A099MG56"/>
<sequence>MSINQDNHCVIIAGATGLVGSRLLQHILQHDAIDTVYALSRRPPQVEHTGNGKVHLLLDPELKITAWDESLPRPTIGFICLGSTRKQAGSRAKLRQVDFELVCHVAQSMKVLGVSKLAVVSSLGADAHSPFHYLKCKGQMENALMQMEFEQLVITRPGPLLGARKQQRQDEKWLQCLMRPITPLLRGRLHNWTPVSADTVAEAMLYRTFSHPHRKIEILHKLEMEQLLSQFR</sequence>
<evidence type="ECO:0000313" key="1">
    <source>
        <dbReference type="EMBL" id="KGK11127.1"/>
    </source>
</evidence>
<accession>A0A099MG56</accession>
<evidence type="ECO:0000313" key="2">
    <source>
        <dbReference type="Proteomes" id="UP000029994"/>
    </source>
</evidence>
<dbReference type="STRING" id="29495.EA26_07335"/>
<dbReference type="Gene3D" id="3.40.50.720">
    <property type="entry name" value="NAD(P)-binding Rossmann-like Domain"/>
    <property type="match status" value="1"/>
</dbReference>
<dbReference type="PANTHER" id="PTHR14097:SF7">
    <property type="entry name" value="OXIDOREDUCTASE HTATIP2"/>
    <property type="match status" value="1"/>
</dbReference>
<name>A0A099MG56_9VIBR</name>
<dbReference type="SUPFAM" id="SSF51735">
    <property type="entry name" value="NAD(P)-binding Rossmann-fold domains"/>
    <property type="match status" value="1"/>
</dbReference>
<gene>
    <name evidence="1" type="ORF">EA26_07335</name>
</gene>